<evidence type="ECO:0000313" key="1">
    <source>
        <dbReference type="EMBL" id="TFK48104.1"/>
    </source>
</evidence>
<organism evidence="1 2">
    <name type="scientific">Heliocybe sulcata</name>
    <dbReference type="NCBI Taxonomy" id="5364"/>
    <lineage>
        <taxon>Eukaryota</taxon>
        <taxon>Fungi</taxon>
        <taxon>Dikarya</taxon>
        <taxon>Basidiomycota</taxon>
        <taxon>Agaricomycotina</taxon>
        <taxon>Agaricomycetes</taxon>
        <taxon>Gloeophyllales</taxon>
        <taxon>Gloeophyllaceae</taxon>
        <taxon>Heliocybe</taxon>
    </lineage>
</organism>
<dbReference type="EMBL" id="ML213521">
    <property type="protein sequence ID" value="TFK48104.1"/>
    <property type="molecule type" value="Genomic_DNA"/>
</dbReference>
<keyword evidence="2" id="KW-1185">Reference proteome</keyword>
<gene>
    <name evidence="1" type="ORF">OE88DRAFT_1665206</name>
</gene>
<sequence length="183" mass="20738">MASTPPYRHQPFPEGTQGFFYWYIDTGAPLLAGQVRFRVTDSEDPASFSAGKDLCLPTGELWTLPLIAIASGERYTLFRGILLSERLVTKDVMDKAAGATGNLSTRNDIRPNVHSHFIWQFRQPFRIKLHARHTRVWVTGASKVVLLVFHSLFRSRGSKPPPYEGAYCRTARLMLAHYTLARM</sequence>
<evidence type="ECO:0000313" key="2">
    <source>
        <dbReference type="Proteomes" id="UP000305948"/>
    </source>
</evidence>
<proteinExistence type="predicted"/>
<name>A0A5C3MRV1_9AGAM</name>
<protein>
    <submittedName>
        <fullName evidence="1">Uncharacterized protein</fullName>
    </submittedName>
</protein>
<dbReference type="OrthoDB" id="2750929at2759"/>
<reference evidence="1 2" key="1">
    <citation type="journal article" date="2019" name="Nat. Ecol. Evol.">
        <title>Megaphylogeny resolves global patterns of mushroom evolution.</title>
        <authorList>
            <person name="Varga T."/>
            <person name="Krizsan K."/>
            <person name="Foldi C."/>
            <person name="Dima B."/>
            <person name="Sanchez-Garcia M."/>
            <person name="Sanchez-Ramirez S."/>
            <person name="Szollosi G.J."/>
            <person name="Szarkandi J.G."/>
            <person name="Papp V."/>
            <person name="Albert L."/>
            <person name="Andreopoulos W."/>
            <person name="Angelini C."/>
            <person name="Antonin V."/>
            <person name="Barry K.W."/>
            <person name="Bougher N.L."/>
            <person name="Buchanan P."/>
            <person name="Buyck B."/>
            <person name="Bense V."/>
            <person name="Catcheside P."/>
            <person name="Chovatia M."/>
            <person name="Cooper J."/>
            <person name="Damon W."/>
            <person name="Desjardin D."/>
            <person name="Finy P."/>
            <person name="Geml J."/>
            <person name="Haridas S."/>
            <person name="Hughes K."/>
            <person name="Justo A."/>
            <person name="Karasinski D."/>
            <person name="Kautmanova I."/>
            <person name="Kiss B."/>
            <person name="Kocsube S."/>
            <person name="Kotiranta H."/>
            <person name="LaButti K.M."/>
            <person name="Lechner B.E."/>
            <person name="Liimatainen K."/>
            <person name="Lipzen A."/>
            <person name="Lukacs Z."/>
            <person name="Mihaltcheva S."/>
            <person name="Morgado L.N."/>
            <person name="Niskanen T."/>
            <person name="Noordeloos M.E."/>
            <person name="Ohm R.A."/>
            <person name="Ortiz-Santana B."/>
            <person name="Ovrebo C."/>
            <person name="Racz N."/>
            <person name="Riley R."/>
            <person name="Savchenko A."/>
            <person name="Shiryaev A."/>
            <person name="Soop K."/>
            <person name="Spirin V."/>
            <person name="Szebenyi C."/>
            <person name="Tomsovsky M."/>
            <person name="Tulloss R.E."/>
            <person name="Uehling J."/>
            <person name="Grigoriev I.V."/>
            <person name="Vagvolgyi C."/>
            <person name="Papp T."/>
            <person name="Martin F.M."/>
            <person name="Miettinen O."/>
            <person name="Hibbett D.S."/>
            <person name="Nagy L.G."/>
        </authorList>
    </citation>
    <scope>NUCLEOTIDE SEQUENCE [LARGE SCALE GENOMIC DNA]</scope>
    <source>
        <strain evidence="1 2">OMC1185</strain>
    </source>
</reference>
<dbReference type="AlphaFoldDB" id="A0A5C3MRV1"/>
<accession>A0A5C3MRV1</accession>
<dbReference type="Proteomes" id="UP000305948">
    <property type="component" value="Unassembled WGS sequence"/>
</dbReference>